<reference evidence="5" key="1">
    <citation type="submission" date="2025-08" db="UniProtKB">
        <authorList>
            <consortium name="RefSeq"/>
        </authorList>
    </citation>
    <scope>IDENTIFICATION</scope>
    <source>
        <strain evidence="5">15112-1751.03</strain>
        <tissue evidence="5">Whole Adult</tissue>
    </source>
</reference>
<evidence type="ECO:0000313" key="4">
    <source>
        <dbReference type="Proteomes" id="UP000515160"/>
    </source>
</evidence>
<keyword evidence="2" id="KW-0819">tRNA processing</keyword>
<proteinExistence type="inferred from homology"/>
<dbReference type="CTD" id="283989"/>
<evidence type="ECO:0000256" key="2">
    <source>
        <dbReference type="ARBA" id="ARBA00022694"/>
    </source>
</evidence>
<dbReference type="Pfam" id="PF12928">
    <property type="entry name" value="tRNA_int_end_N2"/>
    <property type="match status" value="1"/>
</dbReference>
<dbReference type="PANTHER" id="PTHR21027">
    <property type="entry name" value="TRNA-SPLICING ENDONUCLEASE SUBUNIT SEN54"/>
    <property type="match status" value="1"/>
</dbReference>
<gene>
    <name evidence="5" type="primary">LOC117567084</name>
</gene>
<name>A0A6P8WW65_DROAB</name>
<dbReference type="Proteomes" id="UP000515160">
    <property type="component" value="Chromosome 3"/>
</dbReference>
<comment type="similarity">
    <text evidence="1">Belongs to the SEN54 family.</text>
</comment>
<organism evidence="4 5">
    <name type="scientific">Drosophila albomicans</name>
    <name type="common">Fruit fly</name>
    <dbReference type="NCBI Taxonomy" id="7291"/>
    <lineage>
        <taxon>Eukaryota</taxon>
        <taxon>Metazoa</taxon>
        <taxon>Ecdysozoa</taxon>
        <taxon>Arthropoda</taxon>
        <taxon>Hexapoda</taxon>
        <taxon>Insecta</taxon>
        <taxon>Pterygota</taxon>
        <taxon>Neoptera</taxon>
        <taxon>Endopterygota</taxon>
        <taxon>Diptera</taxon>
        <taxon>Brachycera</taxon>
        <taxon>Muscomorpha</taxon>
        <taxon>Ephydroidea</taxon>
        <taxon>Drosophilidae</taxon>
        <taxon>Drosophila</taxon>
    </lineage>
</organism>
<dbReference type="AlphaFoldDB" id="A0A6P8WW65"/>
<evidence type="ECO:0000313" key="5">
    <source>
        <dbReference type="RefSeq" id="XP_034102730.1"/>
    </source>
</evidence>
<dbReference type="InterPro" id="IPR024336">
    <property type="entry name" value="tRNA_splic_suSen54_N"/>
</dbReference>
<keyword evidence="4" id="KW-1185">Reference proteome</keyword>
<dbReference type="RefSeq" id="XP_034102730.1">
    <property type="nucleotide sequence ID" value="XM_034246839.2"/>
</dbReference>
<dbReference type="GO" id="GO:0000214">
    <property type="term" value="C:tRNA-intron endonuclease complex"/>
    <property type="evidence" value="ECO:0007669"/>
    <property type="project" value="TreeGrafter"/>
</dbReference>
<feature type="domain" description="tRNA-splicing endonuclease subunit Sen54 N-terminal" evidence="3">
    <location>
        <begin position="62"/>
        <end position="126"/>
    </location>
</feature>
<protein>
    <submittedName>
        <fullName evidence="5">Uncharacterized protein LOC117567084</fullName>
    </submittedName>
</protein>
<evidence type="ECO:0000259" key="3">
    <source>
        <dbReference type="Pfam" id="PF12928"/>
    </source>
</evidence>
<sequence length="401" mass="45768">MSGALASVIEIQTKNSYLSAAELIVHRHAEVESPRIGLKRTNVEGSAAEQEELQHAYANLRSVLSTRRIERHTGRAIAEWHKDQQAAEVLRKDGKFESFGFNRQGKLYLEYYEALFLLELNRLQLEYCQMIVSVEQAYLLLLGEESSEKYNNYLVYSALSRAGYIVVRHQTACQDAPTISVKSAAAPSSEDCIWALLEETISNKPAPEYIKASHYYVTAQSRMADLKLQIVNQTHPSVEDNSLKEDFKFDTRKRRAQSEPKEDAATKRVKTRNTESLIDNLKTEPNYTKFKEIFERFDIVQLQQDDYDVTEDYSDLRNLNISFDLHLHNEGFRRSAPKAPTFSVVIVATDEPFPTHNEMIKCQRQQHSILSISSPTAGAPPLLVISVSESKQIQAFLYYMS</sequence>
<dbReference type="PANTHER" id="PTHR21027:SF1">
    <property type="entry name" value="TRNA-SPLICING ENDONUCLEASE SUBUNIT SEN54"/>
    <property type="match status" value="1"/>
</dbReference>
<dbReference type="GeneID" id="117567084"/>
<accession>A0A6P8WW65</accession>
<dbReference type="InterPro" id="IPR024337">
    <property type="entry name" value="tRNA_splic_suSen54"/>
</dbReference>
<evidence type="ECO:0000256" key="1">
    <source>
        <dbReference type="ARBA" id="ARBA00005736"/>
    </source>
</evidence>
<dbReference type="OrthoDB" id="408683at2759"/>
<dbReference type="GO" id="GO:0000379">
    <property type="term" value="P:tRNA-type intron splice site recognition and cleavage"/>
    <property type="evidence" value="ECO:0007669"/>
    <property type="project" value="TreeGrafter"/>
</dbReference>